<keyword evidence="9 12" id="KW-0460">Magnesium</keyword>
<comment type="catalytic activity">
    <reaction evidence="1">
        <text>(7,8-dihydropterin-6-yl)methyl diphosphate + 4-aminobenzoate = 7,8-dihydropteroate + diphosphate</text>
        <dbReference type="Rhea" id="RHEA:19949"/>
        <dbReference type="ChEBI" id="CHEBI:17836"/>
        <dbReference type="ChEBI" id="CHEBI:17839"/>
        <dbReference type="ChEBI" id="CHEBI:33019"/>
        <dbReference type="ChEBI" id="CHEBI:72950"/>
        <dbReference type="EC" id="2.5.1.15"/>
    </reaction>
</comment>
<keyword evidence="10 12" id="KW-0289">Folate biosynthesis</keyword>
<dbReference type="PROSITE" id="PS00792">
    <property type="entry name" value="DHPS_1"/>
    <property type="match status" value="1"/>
</dbReference>
<evidence type="ECO:0000256" key="2">
    <source>
        <dbReference type="ARBA" id="ARBA00001946"/>
    </source>
</evidence>
<dbReference type="InterPro" id="IPR000489">
    <property type="entry name" value="Pterin-binding_dom"/>
</dbReference>
<evidence type="ECO:0000313" key="14">
    <source>
        <dbReference type="EMBL" id="GLI38963.1"/>
    </source>
</evidence>
<dbReference type="InterPro" id="IPR045031">
    <property type="entry name" value="DHP_synth-like"/>
</dbReference>
<dbReference type="InterPro" id="IPR011005">
    <property type="entry name" value="Dihydropteroate_synth-like_sf"/>
</dbReference>
<feature type="domain" description="Pterin-binding" evidence="13">
    <location>
        <begin position="26"/>
        <end position="279"/>
    </location>
</feature>
<keyword evidence="7 12" id="KW-0808">Transferase</keyword>
<dbReference type="PROSITE" id="PS00793">
    <property type="entry name" value="DHPS_2"/>
    <property type="match status" value="1"/>
</dbReference>
<dbReference type="PANTHER" id="PTHR20941:SF1">
    <property type="entry name" value="FOLIC ACID SYNTHESIS PROTEIN FOL1"/>
    <property type="match status" value="1"/>
</dbReference>
<evidence type="ECO:0000256" key="10">
    <source>
        <dbReference type="ARBA" id="ARBA00022909"/>
    </source>
</evidence>
<dbReference type="AlphaFoldDB" id="A0A9W6G255"/>
<dbReference type="PROSITE" id="PS50972">
    <property type="entry name" value="PTERIN_BINDING"/>
    <property type="match status" value="1"/>
</dbReference>
<dbReference type="GO" id="GO:0046654">
    <property type="term" value="P:tetrahydrofolate biosynthetic process"/>
    <property type="evidence" value="ECO:0007669"/>
    <property type="project" value="TreeGrafter"/>
</dbReference>
<reference evidence="14" key="1">
    <citation type="submission" date="2022-12" db="EMBL/GenBank/DDBJ databases">
        <title>Reference genome sequencing for broad-spectrum identification of bacterial and archaeal isolates by mass spectrometry.</title>
        <authorList>
            <person name="Sekiguchi Y."/>
            <person name="Tourlousse D.M."/>
        </authorList>
    </citation>
    <scope>NUCLEOTIDE SEQUENCE</scope>
    <source>
        <strain evidence="14">H2</strain>
    </source>
</reference>
<dbReference type="GO" id="GO:0005829">
    <property type="term" value="C:cytosol"/>
    <property type="evidence" value="ECO:0007669"/>
    <property type="project" value="TreeGrafter"/>
</dbReference>
<evidence type="ECO:0000256" key="5">
    <source>
        <dbReference type="ARBA" id="ARBA00012458"/>
    </source>
</evidence>
<sequence>MGNTEEIAVTSTWKLAKRSLDLSRRPCIMGILNVTPDSFSDGSRYLDLDRAEERAHQMVGQGADIVDIGGESTRPNVVPVDADEELRRVIPLVERLAGRIPVPISVDTYKAVVAREALRVGAEIVNDISGLTFDPAMAATVAEADAGLVVMHTRGRPDTMQRDTAYGNLIAEVIDFLRQSVSIAEAAGVSKERIIVDPGIGFAKSVQGNLEILRQLRDFANLHLPILVGTSRKSFIGTILGRNVDERLFGTAATVALAVANGASILRVHEVREMRDVADMAHAVLHPHAY</sequence>
<keyword evidence="15" id="KW-1185">Reference proteome</keyword>
<evidence type="ECO:0000256" key="4">
    <source>
        <dbReference type="ARBA" id="ARBA00009503"/>
    </source>
</evidence>
<dbReference type="NCBIfam" id="TIGR01496">
    <property type="entry name" value="DHPS"/>
    <property type="match status" value="1"/>
</dbReference>
<accession>A0A9W6G255</accession>
<comment type="similarity">
    <text evidence="4 12">Belongs to the DHPS family.</text>
</comment>
<evidence type="ECO:0000256" key="12">
    <source>
        <dbReference type="RuleBase" id="RU361205"/>
    </source>
</evidence>
<gene>
    <name evidence="14" type="primary">folP</name>
    <name evidence="14" type="ORF">GHYDROH2_24640</name>
</gene>
<dbReference type="RefSeq" id="WP_214185399.1">
    <property type="nucleotide sequence ID" value="NZ_BSDS01000002.1"/>
</dbReference>
<protein>
    <recommendedName>
        <fullName evidence="6 12">Dihydropteroate synthase</fullName>
        <shortName evidence="12">DHPS</shortName>
        <ecNumber evidence="5 12">2.5.1.15</ecNumber>
    </recommendedName>
    <alternativeName>
        <fullName evidence="11 12">Dihydropteroate pyrophosphorylase</fullName>
    </alternativeName>
</protein>
<organism evidence="14 15">
    <name type="scientific">Geobacter hydrogenophilus</name>
    <dbReference type="NCBI Taxonomy" id="40983"/>
    <lineage>
        <taxon>Bacteria</taxon>
        <taxon>Pseudomonadati</taxon>
        <taxon>Thermodesulfobacteriota</taxon>
        <taxon>Desulfuromonadia</taxon>
        <taxon>Geobacterales</taxon>
        <taxon>Geobacteraceae</taxon>
        <taxon>Geobacter</taxon>
    </lineage>
</organism>
<dbReference type="FunFam" id="3.20.20.20:FF:000006">
    <property type="entry name" value="Dihydropteroate synthase"/>
    <property type="match status" value="1"/>
</dbReference>
<evidence type="ECO:0000256" key="6">
    <source>
        <dbReference type="ARBA" id="ARBA00016919"/>
    </source>
</evidence>
<comment type="cofactor">
    <cofactor evidence="2 12">
        <name>Mg(2+)</name>
        <dbReference type="ChEBI" id="CHEBI:18420"/>
    </cofactor>
</comment>
<evidence type="ECO:0000256" key="3">
    <source>
        <dbReference type="ARBA" id="ARBA00004763"/>
    </source>
</evidence>
<comment type="function">
    <text evidence="12">Catalyzes the condensation of para-aminobenzoate (pABA) with 6-hydroxymethyl-7,8-dihydropterin diphosphate (DHPt-PP) to form 7,8-dihydropteroate (H2Pte), the immediate precursor of folate derivatives.</text>
</comment>
<dbReference type="Pfam" id="PF00809">
    <property type="entry name" value="Pterin_bind"/>
    <property type="match status" value="1"/>
</dbReference>
<evidence type="ECO:0000256" key="9">
    <source>
        <dbReference type="ARBA" id="ARBA00022842"/>
    </source>
</evidence>
<keyword evidence="8 12" id="KW-0479">Metal-binding</keyword>
<dbReference type="Proteomes" id="UP001144352">
    <property type="component" value="Unassembled WGS sequence"/>
</dbReference>
<dbReference type="InterPro" id="IPR006390">
    <property type="entry name" value="DHP_synth_dom"/>
</dbReference>
<evidence type="ECO:0000256" key="7">
    <source>
        <dbReference type="ARBA" id="ARBA00022679"/>
    </source>
</evidence>
<dbReference type="EMBL" id="BSDS01000002">
    <property type="protein sequence ID" value="GLI38963.1"/>
    <property type="molecule type" value="Genomic_DNA"/>
</dbReference>
<evidence type="ECO:0000259" key="13">
    <source>
        <dbReference type="PROSITE" id="PS50972"/>
    </source>
</evidence>
<dbReference type="SUPFAM" id="SSF51717">
    <property type="entry name" value="Dihydropteroate synthetase-like"/>
    <property type="match status" value="1"/>
</dbReference>
<proteinExistence type="inferred from homology"/>
<evidence type="ECO:0000256" key="1">
    <source>
        <dbReference type="ARBA" id="ARBA00000012"/>
    </source>
</evidence>
<dbReference type="Gene3D" id="3.20.20.20">
    <property type="entry name" value="Dihydropteroate synthase-like"/>
    <property type="match status" value="1"/>
</dbReference>
<comment type="pathway">
    <text evidence="3 12">Cofactor biosynthesis; tetrahydrofolate biosynthesis; 7,8-dihydrofolate from 2-amino-4-hydroxy-6-hydroxymethyl-7,8-dihydropteridine diphosphate and 4-aminobenzoate: step 1/2.</text>
</comment>
<dbReference type="CDD" id="cd00739">
    <property type="entry name" value="DHPS"/>
    <property type="match status" value="1"/>
</dbReference>
<dbReference type="GO" id="GO:0046872">
    <property type="term" value="F:metal ion binding"/>
    <property type="evidence" value="ECO:0007669"/>
    <property type="project" value="UniProtKB-KW"/>
</dbReference>
<dbReference type="EC" id="2.5.1.15" evidence="5 12"/>
<evidence type="ECO:0000313" key="15">
    <source>
        <dbReference type="Proteomes" id="UP001144352"/>
    </source>
</evidence>
<dbReference type="PANTHER" id="PTHR20941">
    <property type="entry name" value="FOLATE SYNTHESIS PROTEINS"/>
    <property type="match status" value="1"/>
</dbReference>
<dbReference type="GO" id="GO:0004156">
    <property type="term" value="F:dihydropteroate synthase activity"/>
    <property type="evidence" value="ECO:0007669"/>
    <property type="project" value="UniProtKB-EC"/>
</dbReference>
<comment type="caution">
    <text evidence="14">The sequence shown here is derived from an EMBL/GenBank/DDBJ whole genome shotgun (WGS) entry which is preliminary data.</text>
</comment>
<name>A0A9W6G255_9BACT</name>
<dbReference type="GO" id="GO:0046656">
    <property type="term" value="P:folic acid biosynthetic process"/>
    <property type="evidence" value="ECO:0007669"/>
    <property type="project" value="UniProtKB-KW"/>
</dbReference>
<evidence type="ECO:0000256" key="11">
    <source>
        <dbReference type="ARBA" id="ARBA00030193"/>
    </source>
</evidence>
<evidence type="ECO:0000256" key="8">
    <source>
        <dbReference type="ARBA" id="ARBA00022723"/>
    </source>
</evidence>